<organism evidence="3 4">
    <name type="scientific">Ramazzottius varieornatus</name>
    <name type="common">Water bear</name>
    <name type="synonym">Tardigrade</name>
    <dbReference type="NCBI Taxonomy" id="947166"/>
    <lineage>
        <taxon>Eukaryota</taxon>
        <taxon>Metazoa</taxon>
        <taxon>Ecdysozoa</taxon>
        <taxon>Tardigrada</taxon>
        <taxon>Eutardigrada</taxon>
        <taxon>Parachela</taxon>
        <taxon>Hypsibioidea</taxon>
        <taxon>Ramazzottiidae</taxon>
        <taxon>Ramazzottius</taxon>
    </lineage>
</organism>
<feature type="signal peptide" evidence="2">
    <location>
        <begin position="1"/>
        <end position="22"/>
    </location>
</feature>
<dbReference type="Proteomes" id="UP000186922">
    <property type="component" value="Unassembled WGS sequence"/>
</dbReference>
<dbReference type="AlphaFoldDB" id="A0A1D1W6P7"/>
<evidence type="ECO:0000313" key="4">
    <source>
        <dbReference type="Proteomes" id="UP000186922"/>
    </source>
</evidence>
<sequence length="177" mass="19189">MELRKIPFSAMCLGFCVLQCCAFPALVKRDVSSFLAEQMAKAKHDDPPTAPMSAADTEDAARDKIRQQALAALQHSQKDSHASEAHHEHHANSSAPQFAEQHLKDQQPARKESHHAKKSSVPAAPVPVVRHAADQDSAAQPSHVEKVPHLHGEMASLKNFDIIEDTPPAHANATKAA</sequence>
<proteinExistence type="predicted"/>
<gene>
    <name evidence="3" type="primary">RvY_18606-1</name>
    <name evidence="3" type="synonym">RvY_18606.1</name>
    <name evidence="3" type="ORF">RvY_18606</name>
</gene>
<feature type="compositionally biased region" description="Basic and acidic residues" evidence="1">
    <location>
        <begin position="101"/>
        <end position="111"/>
    </location>
</feature>
<feature type="region of interest" description="Disordered" evidence="1">
    <location>
        <begin position="41"/>
        <end position="152"/>
    </location>
</feature>
<reference evidence="3 4" key="1">
    <citation type="journal article" date="2016" name="Nat. Commun.">
        <title>Extremotolerant tardigrade genome and improved radiotolerance of human cultured cells by tardigrade-unique protein.</title>
        <authorList>
            <person name="Hashimoto T."/>
            <person name="Horikawa D.D."/>
            <person name="Saito Y."/>
            <person name="Kuwahara H."/>
            <person name="Kozuka-Hata H."/>
            <person name="Shin-I T."/>
            <person name="Minakuchi Y."/>
            <person name="Ohishi K."/>
            <person name="Motoyama A."/>
            <person name="Aizu T."/>
            <person name="Enomoto A."/>
            <person name="Kondo K."/>
            <person name="Tanaka S."/>
            <person name="Hara Y."/>
            <person name="Koshikawa S."/>
            <person name="Sagara H."/>
            <person name="Miura T."/>
            <person name="Yokobori S."/>
            <person name="Miyagawa K."/>
            <person name="Suzuki Y."/>
            <person name="Kubo T."/>
            <person name="Oyama M."/>
            <person name="Kohara Y."/>
            <person name="Fujiyama A."/>
            <person name="Arakawa K."/>
            <person name="Katayama T."/>
            <person name="Toyoda A."/>
            <person name="Kunieda T."/>
        </authorList>
    </citation>
    <scope>NUCLEOTIDE SEQUENCE [LARGE SCALE GENOMIC DNA]</scope>
    <source>
        <strain evidence="3 4">YOKOZUNA-1</strain>
    </source>
</reference>
<evidence type="ECO:0000256" key="2">
    <source>
        <dbReference type="SAM" id="SignalP"/>
    </source>
</evidence>
<evidence type="ECO:0000256" key="1">
    <source>
        <dbReference type="SAM" id="MobiDB-lite"/>
    </source>
</evidence>
<dbReference type="EMBL" id="BDGG01000020">
    <property type="protein sequence ID" value="GAV08996.1"/>
    <property type="molecule type" value="Genomic_DNA"/>
</dbReference>
<accession>A0A1D1W6P7</accession>
<feature type="compositionally biased region" description="Basic and acidic residues" evidence="1">
    <location>
        <begin position="76"/>
        <end position="91"/>
    </location>
</feature>
<protein>
    <submittedName>
        <fullName evidence="3">Uncharacterized protein</fullName>
    </submittedName>
</protein>
<evidence type="ECO:0000313" key="3">
    <source>
        <dbReference type="EMBL" id="GAV08996.1"/>
    </source>
</evidence>
<comment type="caution">
    <text evidence="3">The sequence shown here is derived from an EMBL/GenBank/DDBJ whole genome shotgun (WGS) entry which is preliminary data.</text>
</comment>
<feature type="chain" id="PRO_5008899250" evidence="2">
    <location>
        <begin position="23"/>
        <end position="177"/>
    </location>
</feature>
<keyword evidence="4" id="KW-1185">Reference proteome</keyword>
<feature type="compositionally biased region" description="Basic and acidic residues" evidence="1">
    <location>
        <begin position="143"/>
        <end position="152"/>
    </location>
</feature>
<keyword evidence="2" id="KW-0732">Signal</keyword>
<name>A0A1D1W6P7_RAMVA</name>
<feature type="compositionally biased region" description="Low complexity" evidence="1">
    <location>
        <begin position="119"/>
        <end position="129"/>
    </location>
</feature>